<reference evidence="1" key="1">
    <citation type="submission" date="2020-05" db="EMBL/GenBank/DDBJ databases">
        <authorList>
            <person name="Chiriac C."/>
            <person name="Salcher M."/>
            <person name="Ghai R."/>
            <person name="Kavagutti S V."/>
        </authorList>
    </citation>
    <scope>NUCLEOTIDE SEQUENCE</scope>
</reference>
<gene>
    <name evidence="1" type="ORF">UFOPK2106_00147</name>
</gene>
<sequence>MSDGLVLIHCAPSSLLTHVEWTLSGISGTPIKLNWVADESKPTMFRSSASLKCTGEEAATLASAFMNLKQLSFEVIYQQAHGGSRWSFTPALGMFSCSTDEAGNLVVNENQIRHSMEKAGSNPLKLQAELRRLLGQAWDDELENYRELIGGAESNHGVVTAEAERVSYSQNIRPL</sequence>
<evidence type="ECO:0000313" key="1">
    <source>
        <dbReference type="EMBL" id="CAB4629517.1"/>
    </source>
</evidence>
<proteinExistence type="predicted"/>
<dbReference type="AlphaFoldDB" id="A0A6J6IXS4"/>
<organism evidence="1">
    <name type="scientific">freshwater metagenome</name>
    <dbReference type="NCBI Taxonomy" id="449393"/>
    <lineage>
        <taxon>unclassified sequences</taxon>
        <taxon>metagenomes</taxon>
        <taxon>ecological metagenomes</taxon>
    </lineage>
</organism>
<dbReference type="EMBL" id="CAEZVS010000009">
    <property type="protein sequence ID" value="CAB4629517.1"/>
    <property type="molecule type" value="Genomic_DNA"/>
</dbReference>
<protein>
    <submittedName>
        <fullName evidence="1">Unannotated protein</fullName>
    </submittedName>
</protein>
<accession>A0A6J6IXS4</accession>
<dbReference type="InterPro" id="IPR021491">
    <property type="entry name" value="DUF3145"/>
</dbReference>
<dbReference type="Pfam" id="PF11343">
    <property type="entry name" value="DUF3145"/>
    <property type="match status" value="1"/>
</dbReference>
<name>A0A6J6IXS4_9ZZZZ</name>